<dbReference type="AlphaFoldDB" id="A0AAV9SIH9"/>
<evidence type="ECO:0000313" key="3">
    <source>
        <dbReference type="Proteomes" id="UP001311232"/>
    </source>
</evidence>
<name>A0AAV9SIH9_9TELE</name>
<evidence type="ECO:0000313" key="2">
    <source>
        <dbReference type="EMBL" id="KAK5620619.1"/>
    </source>
</evidence>
<feature type="compositionally biased region" description="Polar residues" evidence="1">
    <location>
        <begin position="1"/>
        <end position="10"/>
    </location>
</feature>
<reference evidence="2 3" key="1">
    <citation type="submission" date="2021-06" db="EMBL/GenBank/DDBJ databases">
        <authorList>
            <person name="Palmer J.M."/>
        </authorList>
    </citation>
    <scope>NUCLEOTIDE SEQUENCE [LARGE SCALE GENOMIC DNA]</scope>
    <source>
        <strain evidence="2 3">MEX-2019</strain>
        <tissue evidence="2">Muscle</tissue>
    </source>
</reference>
<gene>
    <name evidence="2" type="ORF">CRENBAI_021387</name>
</gene>
<proteinExistence type="predicted"/>
<protein>
    <submittedName>
        <fullName evidence="2">Uncharacterized protein</fullName>
    </submittedName>
</protein>
<evidence type="ECO:0000256" key="1">
    <source>
        <dbReference type="SAM" id="MobiDB-lite"/>
    </source>
</evidence>
<feature type="region of interest" description="Disordered" evidence="1">
    <location>
        <begin position="1"/>
        <end position="112"/>
    </location>
</feature>
<keyword evidence="3" id="KW-1185">Reference proteome</keyword>
<dbReference type="Proteomes" id="UP001311232">
    <property type="component" value="Unassembled WGS sequence"/>
</dbReference>
<accession>A0AAV9SIH9</accession>
<organism evidence="2 3">
    <name type="scientific">Crenichthys baileyi</name>
    <name type="common">White River springfish</name>
    <dbReference type="NCBI Taxonomy" id="28760"/>
    <lineage>
        <taxon>Eukaryota</taxon>
        <taxon>Metazoa</taxon>
        <taxon>Chordata</taxon>
        <taxon>Craniata</taxon>
        <taxon>Vertebrata</taxon>
        <taxon>Euteleostomi</taxon>
        <taxon>Actinopterygii</taxon>
        <taxon>Neopterygii</taxon>
        <taxon>Teleostei</taxon>
        <taxon>Neoteleostei</taxon>
        <taxon>Acanthomorphata</taxon>
        <taxon>Ovalentaria</taxon>
        <taxon>Atherinomorphae</taxon>
        <taxon>Cyprinodontiformes</taxon>
        <taxon>Goodeidae</taxon>
        <taxon>Crenichthys</taxon>
    </lineage>
</organism>
<comment type="caution">
    <text evidence="2">The sequence shown here is derived from an EMBL/GenBank/DDBJ whole genome shotgun (WGS) entry which is preliminary data.</text>
</comment>
<dbReference type="EMBL" id="JAHHUM010000348">
    <property type="protein sequence ID" value="KAK5620619.1"/>
    <property type="molecule type" value="Genomic_DNA"/>
</dbReference>
<sequence length="140" mass="14880">MQEYSLQPSRQLAGKPTLQTSQQRPWETAPRRLKGRERLHSGVFCGGRKMPALLPDQGAQPGKKAEKGAELPHAPSAPAAVERAEPPDQAADVKSPPPSAAEPSDPWHSPAYRPRGSCLAEAFCHGLCSGGPRNADGQAT</sequence>